<evidence type="ECO:0000256" key="3">
    <source>
        <dbReference type="ARBA" id="ARBA00022946"/>
    </source>
</evidence>
<evidence type="ECO:0000256" key="7">
    <source>
        <dbReference type="ARBA" id="ARBA00035283"/>
    </source>
</evidence>
<dbReference type="InterPro" id="IPR057264">
    <property type="entry name" value="Ribosomal_uL24_C"/>
</dbReference>
<protein>
    <recommendedName>
        <fullName evidence="7">Large ribosomal subunit protein uL24m</fullName>
    </recommendedName>
    <alternativeName>
        <fullName evidence="8">39S ribosomal protein L24, mitochondrial</fullName>
    </alternativeName>
</protein>
<evidence type="ECO:0000256" key="9">
    <source>
        <dbReference type="SAM" id="MobiDB-lite"/>
    </source>
</evidence>
<evidence type="ECO:0000256" key="1">
    <source>
        <dbReference type="ARBA" id="ARBA00004173"/>
    </source>
</evidence>
<dbReference type="CDD" id="cd06089">
    <property type="entry name" value="KOW_RPL26"/>
    <property type="match status" value="1"/>
</dbReference>
<evidence type="ECO:0000259" key="10">
    <source>
        <dbReference type="SMART" id="SM00739"/>
    </source>
</evidence>
<evidence type="ECO:0000256" key="4">
    <source>
        <dbReference type="ARBA" id="ARBA00022980"/>
    </source>
</evidence>
<dbReference type="Pfam" id="PF00467">
    <property type="entry name" value="KOW"/>
    <property type="match status" value="1"/>
</dbReference>
<comment type="similarity">
    <text evidence="2">Belongs to the universal ribosomal protein uL24 family.</text>
</comment>
<dbReference type="InterPro" id="IPR005824">
    <property type="entry name" value="KOW"/>
</dbReference>
<keyword evidence="4 11" id="KW-0689">Ribosomal protein</keyword>
<comment type="caution">
    <text evidence="11">The sequence shown here is derived from an EMBL/GenBank/DDBJ whole genome shotgun (WGS) entry which is preliminary data.</text>
</comment>
<dbReference type="InterPro" id="IPR041988">
    <property type="entry name" value="Ribosomal_uL24_KOW"/>
</dbReference>
<keyword evidence="3" id="KW-0809">Transit peptide</keyword>
<keyword evidence="6" id="KW-0687">Ribonucleoprotein</keyword>
<organism evidence="11 12">
    <name type="scientific">Halocaridina rubra</name>
    <name type="common">Hawaiian red shrimp</name>
    <dbReference type="NCBI Taxonomy" id="373956"/>
    <lineage>
        <taxon>Eukaryota</taxon>
        <taxon>Metazoa</taxon>
        <taxon>Ecdysozoa</taxon>
        <taxon>Arthropoda</taxon>
        <taxon>Crustacea</taxon>
        <taxon>Multicrustacea</taxon>
        <taxon>Malacostraca</taxon>
        <taxon>Eumalacostraca</taxon>
        <taxon>Eucarida</taxon>
        <taxon>Decapoda</taxon>
        <taxon>Pleocyemata</taxon>
        <taxon>Caridea</taxon>
        <taxon>Atyoidea</taxon>
        <taxon>Atyidae</taxon>
        <taxon>Halocaridina</taxon>
    </lineage>
</organism>
<keyword evidence="12" id="KW-1185">Reference proteome</keyword>
<feature type="region of interest" description="Disordered" evidence="9">
    <location>
        <begin position="190"/>
        <end position="216"/>
    </location>
</feature>
<dbReference type="InterPro" id="IPR003256">
    <property type="entry name" value="Ribosomal_uL24"/>
</dbReference>
<dbReference type="PANTHER" id="PTHR12903">
    <property type="entry name" value="MITOCHONDRIAL RIBOSOMAL PROTEIN L24"/>
    <property type="match status" value="1"/>
</dbReference>
<reference evidence="11 12" key="1">
    <citation type="submission" date="2023-11" db="EMBL/GenBank/DDBJ databases">
        <title>Halocaridina rubra genome assembly.</title>
        <authorList>
            <person name="Smith C."/>
        </authorList>
    </citation>
    <scope>NUCLEOTIDE SEQUENCE [LARGE SCALE GENOMIC DNA]</scope>
    <source>
        <strain evidence="11">EP-1</strain>
        <tissue evidence="11">Whole</tissue>
    </source>
</reference>
<dbReference type="FunFam" id="2.30.30.30:FF:000032">
    <property type="entry name" value="39S ribosomal protein L24, mitochondrial"/>
    <property type="match status" value="1"/>
</dbReference>
<evidence type="ECO:0000256" key="8">
    <source>
        <dbReference type="ARBA" id="ARBA00035357"/>
    </source>
</evidence>
<name>A0AAN8XEX5_HALRR</name>
<evidence type="ECO:0000313" key="11">
    <source>
        <dbReference type="EMBL" id="KAK7083265.1"/>
    </source>
</evidence>
<dbReference type="GO" id="GO:0003723">
    <property type="term" value="F:RNA binding"/>
    <property type="evidence" value="ECO:0007669"/>
    <property type="project" value="InterPro"/>
</dbReference>
<dbReference type="GO" id="GO:0005739">
    <property type="term" value="C:mitochondrion"/>
    <property type="evidence" value="ECO:0007669"/>
    <property type="project" value="UniProtKB-SubCell"/>
</dbReference>
<dbReference type="Gene3D" id="2.30.30.30">
    <property type="match status" value="1"/>
</dbReference>
<feature type="compositionally biased region" description="Basic and acidic residues" evidence="9">
    <location>
        <begin position="192"/>
        <end position="216"/>
    </location>
</feature>
<dbReference type="GO" id="GO:0005840">
    <property type="term" value="C:ribosome"/>
    <property type="evidence" value="ECO:0007669"/>
    <property type="project" value="UniProtKB-KW"/>
</dbReference>
<gene>
    <name evidence="11" type="primary">MRPL24</name>
    <name evidence="11" type="ORF">SK128_011947</name>
</gene>
<evidence type="ECO:0000256" key="2">
    <source>
        <dbReference type="ARBA" id="ARBA00010618"/>
    </source>
</evidence>
<dbReference type="SUPFAM" id="SSF50104">
    <property type="entry name" value="Translation proteins SH3-like domain"/>
    <property type="match status" value="1"/>
</dbReference>
<feature type="domain" description="KOW" evidence="10">
    <location>
        <begin position="87"/>
        <end position="114"/>
    </location>
</feature>
<dbReference type="EMBL" id="JAXCGZ010003778">
    <property type="protein sequence ID" value="KAK7083265.1"/>
    <property type="molecule type" value="Genomic_DNA"/>
</dbReference>
<evidence type="ECO:0000256" key="6">
    <source>
        <dbReference type="ARBA" id="ARBA00023274"/>
    </source>
</evidence>
<dbReference type="GO" id="GO:1990904">
    <property type="term" value="C:ribonucleoprotein complex"/>
    <property type="evidence" value="ECO:0007669"/>
    <property type="project" value="UniProtKB-KW"/>
</dbReference>
<sequence length="262" mass="31050">MPRITSLLKCVADMTKKSSNLPESYIKRAMERTGWKTPSAVQYRKVQLKKKKYKFSVHRPWTQEFRDENWPGTQSPKVFVEPLLDWTFFKGDRVELLTGPDKGKQGIVNYVVQERNWVIVEGLNCTYKMLGEEFNYPGMMIKDEQPLLVTTQVTLVDPSDNKPTKAEWRYTEEGEHVRVSVRTGRIIPIPKQAEETPDYKTKSTYREQEKDTKESELTRITFQPKLKTFEMDIAEKMGIKEDRIPRKTFWYPVQHQDYEYEY</sequence>
<dbReference type="Proteomes" id="UP001381693">
    <property type="component" value="Unassembled WGS sequence"/>
</dbReference>
<dbReference type="Pfam" id="PF17136">
    <property type="entry name" value="ribosomal_L24"/>
    <property type="match status" value="1"/>
</dbReference>
<evidence type="ECO:0000256" key="5">
    <source>
        <dbReference type="ARBA" id="ARBA00023128"/>
    </source>
</evidence>
<dbReference type="GO" id="GO:0003735">
    <property type="term" value="F:structural constituent of ribosome"/>
    <property type="evidence" value="ECO:0007669"/>
    <property type="project" value="InterPro"/>
</dbReference>
<dbReference type="GO" id="GO:0006412">
    <property type="term" value="P:translation"/>
    <property type="evidence" value="ECO:0007669"/>
    <property type="project" value="InterPro"/>
</dbReference>
<dbReference type="InterPro" id="IPR008991">
    <property type="entry name" value="Translation_prot_SH3-like_sf"/>
</dbReference>
<accession>A0AAN8XEX5</accession>
<dbReference type="AlphaFoldDB" id="A0AAN8XEX5"/>
<dbReference type="NCBIfam" id="TIGR01079">
    <property type="entry name" value="rplX_bact"/>
    <property type="match status" value="1"/>
</dbReference>
<comment type="subcellular location">
    <subcellularLocation>
        <location evidence="1">Mitochondrion</location>
    </subcellularLocation>
</comment>
<dbReference type="SMART" id="SM00739">
    <property type="entry name" value="KOW"/>
    <property type="match status" value="1"/>
</dbReference>
<keyword evidence="5" id="KW-0496">Mitochondrion</keyword>
<evidence type="ECO:0000313" key="12">
    <source>
        <dbReference type="Proteomes" id="UP001381693"/>
    </source>
</evidence>
<dbReference type="InterPro" id="IPR014722">
    <property type="entry name" value="Rib_uL2_dom2"/>
</dbReference>
<proteinExistence type="inferred from homology"/>